<dbReference type="SMART" id="SM00288">
    <property type="entry name" value="VHS"/>
    <property type="match status" value="1"/>
</dbReference>
<sequence length="544" mass="57246">MFSALSSAFEDAFDINGEVGRLIDVACSESTTAPDRQIILKICDTINANPREGSRDAARALRRKLKAKNGRVLLLAVTVLEQVMQNCGPELHASIATKEFMGDVSGLVLNPNLDASLHRKTVQLIQHWGEGFRHMQDKLPAFYDTYSTLRAQGVRFPEYDVASAPVFSLRQVPRPTVVAAGRTFQATQPGTLHSSQTSRRTQQQQQQQRPAAAGAGRSPAVEDLRPAFDSAKLMEDLEQVTTEATLLCEILDAATQSGDGGAESRKMSRELARNCNMYQPRIVTLMEQVQEDELILKLLAVNEELLRVLDIYKSRNQPPAPPDHSAAPAFAGPAQRLDPSLDALEAHRLSPPPAIARPGVEPEADLLGLLSDNAGAPASHETHHTNSAKHKVKLGAKPLHERKKAAEEGSGAAGAGEGGAATVGCDGTDLGVCTRQDAGSQVSTAADFDVLVGAGAGEAGSDSVGDAAAAAPLVAETPGEAGGQPRAHVDDRASHTVTVVRDAAESASASAPVPAIAPPPRAATAAPAAGRLVARDEIDDLLGI</sequence>
<gene>
    <name evidence="6" type="ORF">HTEP1355_LOCUS19443</name>
</gene>
<dbReference type="GO" id="GO:0016020">
    <property type="term" value="C:membrane"/>
    <property type="evidence" value="ECO:0007669"/>
    <property type="project" value="TreeGrafter"/>
</dbReference>
<reference evidence="6" key="1">
    <citation type="submission" date="2021-01" db="EMBL/GenBank/DDBJ databases">
        <authorList>
            <person name="Corre E."/>
            <person name="Pelletier E."/>
            <person name="Niang G."/>
            <person name="Scheremetjew M."/>
            <person name="Finn R."/>
            <person name="Kale V."/>
            <person name="Holt S."/>
            <person name="Cochrane G."/>
            <person name="Meng A."/>
            <person name="Brown T."/>
            <person name="Cohen L."/>
        </authorList>
    </citation>
    <scope>NUCLEOTIDE SEQUENCE</scope>
    <source>
        <strain evidence="6">CCMP443</strain>
    </source>
</reference>
<dbReference type="Gene3D" id="1.25.40.90">
    <property type="match status" value="1"/>
</dbReference>
<dbReference type="InterPro" id="IPR002014">
    <property type="entry name" value="VHS_dom"/>
</dbReference>
<keyword evidence="2" id="KW-0653">Protein transport</keyword>
<dbReference type="GO" id="GO:0007165">
    <property type="term" value="P:signal transduction"/>
    <property type="evidence" value="ECO:0007669"/>
    <property type="project" value="TreeGrafter"/>
</dbReference>
<dbReference type="GO" id="GO:0005768">
    <property type="term" value="C:endosome"/>
    <property type="evidence" value="ECO:0007669"/>
    <property type="project" value="TreeGrafter"/>
</dbReference>
<evidence type="ECO:0000256" key="3">
    <source>
        <dbReference type="SAM" id="MobiDB-lite"/>
    </source>
</evidence>
<feature type="domain" description="VHS" evidence="4">
    <location>
        <begin position="26"/>
        <end position="157"/>
    </location>
</feature>
<feature type="compositionally biased region" description="Polar residues" evidence="3">
    <location>
        <begin position="184"/>
        <end position="193"/>
    </location>
</feature>
<organism evidence="6">
    <name type="scientific">Hemiselmis tepida</name>
    <dbReference type="NCBI Taxonomy" id="464990"/>
    <lineage>
        <taxon>Eukaryota</taxon>
        <taxon>Cryptophyceae</taxon>
        <taxon>Cryptomonadales</taxon>
        <taxon>Hemiselmidaceae</taxon>
        <taxon>Hemiselmis</taxon>
    </lineage>
</organism>
<dbReference type="GO" id="GO:0015031">
    <property type="term" value="P:protein transport"/>
    <property type="evidence" value="ECO:0007669"/>
    <property type="project" value="UniProtKB-KW"/>
</dbReference>
<dbReference type="Pfam" id="PF00790">
    <property type="entry name" value="VHS"/>
    <property type="match status" value="1"/>
</dbReference>
<dbReference type="AlphaFoldDB" id="A0A7S0Z2N1"/>
<dbReference type="SUPFAM" id="SSF89009">
    <property type="entry name" value="GAT-like domain"/>
    <property type="match status" value="1"/>
</dbReference>
<evidence type="ECO:0000313" key="6">
    <source>
        <dbReference type="EMBL" id="CAD8805764.1"/>
    </source>
</evidence>
<feature type="region of interest" description="Disordered" evidence="3">
    <location>
        <begin position="371"/>
        <end position="392"/>
    </location>
</feature>
<dbReference type="GO" id="GO:0043130">
    <property type="term" value="F:ubiquitin binding"/>
    <property type="evidence" value="ECO:0007669"/>
    <property type="project" value="InterPro"/>
</dbReference>
<proteinExistence type="predicted"/>
<dbReference type="GO" id="GO:0035091">
    <property type="term" value="F:phosphatidylinositol binding"/>
    <property type="evidence" value="ECO:0007669"/>
    <property type="project" value="InterPro"/>
</dbReference>
<dbReference type="PANTHER" id="PTHR13856">
    <property type="entry name" value="VHS DOMAIN CONTAINING PROTEIN FAMILY"/>
    <property type="match status" value="1"/>
</dbReference>
<dbReference type="PROSITE" id="PS50909">
    <property type="entry name" value="GAT"/>
    <property type="match status" value="1"/>
</dbReference>
<feature type="domain" description="GAT" evidence="5">
    <location>
        <begin position="228"/>
        <end position="317"/>
    </location>
</feature>
<feature type="region of interest" description="Disordered" evidence="3">
    <location>
        <begin position="183"/>
        <end position="221"/>
    </location>
</feature>
<evidence type="ECO:0000256" key="2">
    <source>
        <dbReference type="ARBA" id="ARBA00022927"/>
    </source>
</evidence>
<keyword evidence="1" id="KW-0813">Transport</keyword>
<feature type="compositionally biased region" description="Low complexity" evidence="3">
    <location>
        <begin position="194"/>
        <end position="219"/>
    </location>
</feature>
<feature type="region of interest" description="Disordered" evidence="3">
    <location>
        <begin position="502"/>
        <end position="530"/>
    </location>
</feature>
<evidence type="ECO:0000256" key="1">
    <source>
        <dbReference type="ARBA" id="ARBA00022448"/>
    </source>
</evidence>
<evidence type="ECO:0000259" key="5">
    <source>
        <dbReference type="PROSITE" id="PS50909"/>
    </source>
</evidence>
<evidence type="ECO:0008006" key="7">
    <source>
        <dbReference type="Google" id="ProtNLM"/>
    </source>
</evidence>
<dbReference type="EMBL" id="HBFN01033627">
    <property type="protein sequence ID" value="CAD8805764.1"/>
    <property type="molecule type" value="Transcribed_RNA"/>
</dbReference>
<dbReference type="InterPro" id="IPR008942">
    <property type="entry name" value="ENTH_VHS"/>
</dbReference>
<protein>
    <recommendedName>
        <fullName evidence="7">VHS domain-containing protein</fullName>
    </recommendedName>
</protein>
<dbReference type="Pfam" id="PF03127">
    <property type="entry name" value="GAT"/>
    <property type="match status" value="1"/>
</dbReference>
<dbReference type="InterPro" id="IPR038425">
    <property type="entry name" value="GAT_sf"/>
</dbReference>
<name>A0A7S0Z2N1_9CRYP</name>
<dbReference type="InterPro" id="IPR004152">
    <property type="entry name" value="GAT_dom"/>
</dbReference>
<dbReference type="Gene3D" id="1.20.58.160">
    <property type="match status" value="1"/>
</dbReference>
<dbReference type="SUPFAM" id="SSF48464">
    <property type="entry name" value="ENTH/VHS domain"/>
    <property type="match status" value="1"/>
</dbReference>
<evidence type="ECO:0000259" key="4">
    <source>
        <dbReference type="PROSITE" id="PS50179"/>
    </source>
</evidence>
<dbReference type="PANTHER" id="PTHR13856:SF137">
    <property type="entry name" value="GH05942P"/>
    <property type="match status" value="1"/>
</dbReference>
<accession>A0A7S0Z2N1</accession>
<dbReference type="CDD" id="cd03561">
    <property type="entry name" value="VHS"/>
    <property type="match status" value="1"/>
</dbReference>
<feature type="compositionally biased region" description="Low complexity" evidence="3">
    <location>
        <begin position="505"/>
        <end position="514"/>
    </location>
</feature>
<dbReference type="PROSITE" id="PS50179">
    <property type="entry name" value="VHS"/>
    <property type="match status" value="1"/>
</dbReference>
<dbReference type="GO" id="GO:0030276">
    <property type="term" value="F:clathrin binding"/>
    <property type="evidence" value="ECO:0007669"/>
    <property type="project" value="TreeGrafter"/>
</dbReference>